<evidence type="ECO:0000259" key="1">
    <source>
        <dbReference type="PROSITE" id="PS50883"/>
    </source>
</evidence>
<dbReference type="Pfam" id="PF00990">
    <property type="entry name" value="GGDEF"/>
    <property type="match status" value="1"/>
</dbReference>
<name>A0A4R3NY23_9HYPH</name>
<evidence type="ECO:0000313" key="3">
    <source>
        <dbReference type="EMBL" id="TCT43004.1"/>
    </source>
</evidence>
<keyword evidence="4" id="KW-1185">Reference proteome</keyword>
<dbReference type="InterPro" id="IPR035919">
    <property type="entry name" value="EAL_sf"/>
</dbReference>
<dbReference type="InterPro" id="IPR043128">
    <property type="entry name" value="Rev_trsase/Diguanyl_cyclase"/>
</dbReference>
<dbReference type="PANTHER" id="PTHR44757:SF2">
    <property type="entry name" value="BIOFILM ARCHITECTURE MAINTENANCE PROTEIN MBAA"/>
    <property type="match status" value="1"/>
</dbReference>
<organism evidence="3 4">
    <name type="scientific">Martelella mediterranea</name>
    <dbReference type="NCBI Taxonomy" id="293089"/>
    <lineage>
        <taxon>Bacteria</taxon>
        <taxon>Pseudomonadati</taxon>
        <taxon>Pseudomonadota</taxon>
        <taxon>Alphaproteobacteria</taxon>
        <taxon>Hyphomicrobiales</taxon>
        <taxon>Aurantimonadaceae</taxon>
        <taxon>Martelella</taxon>
    </lineage>
</organism>
<protein>
    <submittedName>
        <fullName evidence="3">Diguanylate cyclase (GGDEF)-like protein</fullName>
    </submittedName>
</protein>
<dbReference type="InterPro" id="IPR000160">
    <property type="entry name" value="GGDEF_dom"/>
</dbReference>
<dbReference type="Gene3D" id="3.30.70.270">
    <property type="match status" value="1"/>
</dbReference>
<dbReference type="InterPro" id="IPR029787">
    <property type="entry name" value="Nucleotide_cyclase"/>
</dbReference>
<dbReference type="Gene3D" id="3.20.20.450">
    <property type="entry name" value="EAL domain"/>
    <property type="match status" value="1"/>
</dbReference>
<dbReference type="SUPFAM" id="SSF141868">
    <property type="entry name" value="EAL domain-like"/>
    <property type="match status" value="1"/>
</dbReference>
<dbReference type="SUPFAM" id="SSF55073">
    <property type="entry name" value="Nucleotide cyclase"/>
    <property type="match status" value="1"/>
</dbReference>
<dbReference type="SMART" id="SM00052">
    <property type="entry name" value="EAL"/>
    <property type="match status" value="1"/>
</dbReference>
<sequence length="381" mass="41249">MNDTLGHPSGDALIREFGQRLKAIVRQGDVVARVGGDEFTVMLRGKVSVGEVDGICQRIVDSARRPFVFGGQEVFVGVSVGVALAPRDGNDRVSLLRRADVALYFSKNSGRSRYTFFSESMDQLLSRRQEMEGDMRAALKAGNEFQVHYQPIIDARDHRVKGYEALLRWEHPKFGSISPELFIPIAEETGLIEAVGAFVLREACTAAAEWSGKSVAVNVSGIELRDEGYAAKVKNILLSTGLSPQALELEVTETAATDEASAVVANLDALRAIGVQIAIDDFGTGFSSLGRLRTLNVDRIKIDRSFVRGFGEKAGDEAIIRAIVELAHASGLKTTAEGVETSFQDAGLIRIGCDSLQGFLYSKPVPLRDIELTRSTDSSPG</sequence>
<dbReference type="EMBL" id="SMAR01000003">
    <property type="protein sequence ID" value="TCT43004.1"/>
    <property type="molecule type" value="Genomic_DNA"/>
</dbReference>
<comment type="caution">
    <text evidence="3">The sequence shown here is derived from an EMBL/GenBank/DDBJ whole genome shotgun (WGS) entry which is preliminary data.</text>
</comment>
<reference evidence="3 4" key="1">
    <citation type="submission" date="2019-03" db="EMBL/GenBank/DDBJ databases">
        <title>Freshwater and sediment microbial communities from various areas in North America, analyzing microbe dynamics in response to fracking.</title>
        <authorList>
            <person name="Lamendella R."/>
        </authorList>
    </citation>
    <scope>NUCLEOTIDE SEQUENCE [LARGE SCALE GENOMIC DNA]</scope>
    <source>
        <strain evidence="3 4">175.2</strain>
    </source>
</reference>
<dbReference type="InterPro" id="IPR052155">
    <property type="entry name" value="Biofilm_reg_signaling"/>
</dbReference>
<feature type="domain" description="GGDEF" evidence="2">
    <location>
        <begin position="1"/>
        <end position="119"/>
    </location>
</feature>
<dbReference type="CDD" id="cd01949">
    <property type="entry name" value="GGDEF"/>
    <property type="match status" value="1"/>
</dbReference>
<feature type="domain" description="EAL" evidence="1">
    <location>
        <begin position="128"/>
        <end position="378"/>
    </location>
</feature>
<evidence type="ECO:0000313" key="4">
    <source>
        <dbReference type="Proteomes" id="UP000295097"/>
    </source>
</evidence>
<accession>A0A4R3NY23</accession>
<dbReference type="PANTHER" id="PTHR44757">
    <property type="entry name" value="DIGUANYLATE CYCLASE DGCP"/>
    <property type="match status" value="1"/>
</dbReference>
<dbReference type="SMART" id="SM00267">
    <property type="entry name" value="GGDEF"/>
    <property type="match status" value="1"/>
</dbReference>
<gene>
    <name evidence="3" type="ORF">EDC90_100310</name>
</gene>
<dbReference type="NCBIfam" id="TIGR00254">
    <property type="entry name" value="GGDEF"/>
    <property type="match status" value="1"/>
</dbReference>
<dbReference type="PROSITE" id="PS50887">
    <property type="entry name" value="GGDEF"/>
    <property type="match status" value="1"/>
</dbReference>
<dbReference type="Proteomes" id="UP000295097">
    <property type="component" value="Unassembled WGS sequence"/>
</dbReference>
<dbReference type="PROSITE" id="PS50883">
    <property type="entry name" value="EAL"/>
    <property type="match status" value="1"/>
</dbReference>
<proteinExistence type="predicted"/>
<dbReference type="CDD" id="cd01948">
    <property type="entry name" value="EAL"/>
    <property type="match status" value="1"/>
</dbReference>
<dbReference type="InterPro" id="IPR001633">
    <property type="entry name" value="EAL_dom"/>
</dbReference>
<dbReference type="Pfam" id="PF00563">
    <property type="entry name" value="EAL"/>
    <property type="match status" value="1"/>
</dbReference>
<evidence type="ECO:0000259" key="2">
    <source>
        <dbReference type="PROSITE" id="PS50887"/>
    </source>
</evidence>
<dbReference type="AlphaFoldDB" id="A0A4R3NY23"/>